<dbReference type="AlphaFoldDB" id="A0A5B7G0Y9"/>
<reference evidence="2 3" key="1">
    <citation type="submission" date="2019-05" db="EMBL/GenBank/DDBJ databases">
        <title>Another draft genome of Portunus trituberculatus and its Hox gene families provides insights of decapod evolution.</title>
        <authorList>
            <person name="Jeong J.-H."/>
            <person name="Song I."/>
            <person name="Kim S."/>
            <person name="Choi T."/>
            <person name="Kim D."/>
            <person name="Ryu S."/>
            <person name="Kim W."/>
        </authorList>
    </citation>
    <scope>NUCLEOTIDE SEQUENCE [LARGE SCALE GENOMIC DNA]</scope>
    <source>
        <tissue evidence="2">Muscle</tissue>
    </source>
</reference>
<gene>
    <name evidence="2" type="ORF">E2C01_045046</name>
</gene>
<feature type="region of interest" description="Disordered" evidence="1">
    <location>
        <begin position="56"/>
        <end position="83"/>
    </location>
</feature>
<comment type="caution">
    <text evidence="2">The sequence shown here is derived from an EMBL/GenBank/DDBJ whole genome shotgun (WGS) entry which is preliminary data.</text>
</comment>
<accession>A0A5B7G0Y9</accession>
<dbReference type="Proteomes" id="UP000324222">
    <property type="component" value="Unassembled WGS sequence"/>
</dbReference>
<keyword evidence="3" id="KW-1185">Reference proteome</keyword>
<name>A0A5B7G0Y9_PORTR</name>
<protein>
    <submittedName>
        <fullName evidence="2">Uncharacterized protein</fullName>
    </submittedName>
</protein>
<dbReference type="EMBL" id="VSRR010010027">
    <property type="protein sequence ID" value="MPC51205.1"/>
    <property type="molecule type" value="Genomic_DNA"/>
</dbReference>
<organism evidence="2 3">
    <name type="scientific">Portunus trituberculatus</name>
    <name type="common">Swimming crab</name>
    <name type="synonym">Neptunus trituberculatus</name>
    <dbReference type="NCBI Taxonomy" id="210409"/>
    <lineage>
        <taxon>Eukaryota</taxon>
        <taxon>Metazoa</taxon>
        <taxon>Ecdysozoa</taxon>
        <taxon>Arthropoda</taxon>
        <taxon>Crustacea</taxon>
        <taxon>Multicrustacea</taxon>
        <taxon>Malacostraca</taxon>
        <taxon>Eumalacostraca</taxon>
        <taxon>Eucarida</taxon>
        <taxon>Decapoda</taxon>
        <taxon>Pleocyemata</taxon>
        <taxon>Brachyura</taxon>
        <taxon>Eubrachyura</taxon>
        <taxon>Portunoidea</taxon>
        <taxon>Portunidae</taxon>
        <taxon>Portuninae</taxon>
        <taxon>Portunus</taxon>
    </lineage>
</organism>
<evidence type="ECO:0000256" key="1">
    <source>
        <dbReference type="SAM" id="MobiDB-lite"/>
    </source>
</evidence>
<proteinExistence type="predicted"/>
<sequence length="83" mass="9582">MMRFHDTILKYTCLHRYWDELFHPVRVHLRPLGASRVTLPSSCAAIEVHKPTPVLERTLSPRKGPSHTLRCEESGAATSLRRY</sequence>
<evidence type="ECO:0000313" key="3">
    <source>
        <dbReference type="Proteomes" id="UP000324222"/>
    </source>
</evidence>
<evidence type="ECO:0000313" key="2">
    <source>
        <dbReference type="EMBL" id="MPC51205.1"/>
    </source>
</evidence>